<feature type="transmembrane region" description="Helical" evidence="1">
    <location>
        <begin position="30"/>
        <end position="48"/>
    </location>
</feature>
<sequence>MTGPTTRPTTGPMVGPVAGPLWAAWRGQRAQAAAIAAVVLMYGLAAAAERAEPGLSGLTQHLAGLLPGAICLVWGAPLISREFETGTYKLAWTQSLTRGRWLAAAVAVPVAGGLAAAAAPAALLAWVVPAAPGDPMAWPYYESHGAVPFARVLFALLLGVAAGAVTRHTRIAMPLSVLLVGLGQLAGRALRGRLGLPYWPAQWVETAAYLVLTLLLAGAALLAIRRRA</sequence>
<accession>A0A9X2GE88</accession>
<keyword evidence="3" id="KW-1185">Reference proteome</keyword>
<dbReference type="RefSeq" id="WP_253742909.1">
    <property type="nucleotide sequence ID" value="NZ_BAABKA010000001.1"/>
</dbReference>
<organism evidence="2 3">
    <name type="scientific">Nonomuraea thailandensis</name>
    <dbReference type="NCBI Taxonomy" id="1188745"/>
    <lineage>
        <taxon>Bacteria</taxon>
        <taxon>Bacillati</taxon>
        <taxon>Actinomycetota</taxon>
        <taxon>Actinomycetes</taxon>
        <taxon>Streptosporangiales</taxon>
        <taxon>Streptosporangiaceae</taxon>
        <taxon>Nonomuraea</taxon>
    </lineage>
</organism>
<keyword evidence="1" id="KW-0812">Transmembrane</keyword>
<evidence type="ECO:0000256" key="1">
    <source>
        <dbReference type="SAM" id="Phobius"/>
    </source>
</evidence>
<reference evidence="2" key="1">
    <citation type="submission" date="2022-06" db="EMBL/GenBank/DDBJ databases">
        <title>Sequencing the genomes of 1000 actinobacteria strains.</title>
        <authorList>
            <person name="Klenk H.-P."/>
        </authorList>
    </citation>
    <scope>NUCLEOTIDE SEQUENCE</scope>
    <source>
        <strain evidence="2">DSM 46694</strain>
    </source>
</reference>
<keyword evidence="1" id="KW-0472">Membrane</keyword>
<feature type="transmembrane region" description="Helical" evidence="1">
    <location>
        <begin position="146"/>
        <end position="164"/>
    </location>
</feature>
<feature type="transmembrane region" description="Helical" evidence="1">
    <location>
        <begin position="171"/>
        <end position="187"/>
    </location>
</feature>
<evidence type="ECO:0000313" key="2">
    <source>
        <dbReference type="EMBL" id="MCP2356145.1"/>
    </source>
</evidence>
<gene>
    <name evidence="2" type="ORF">HD597_003165</name>
</gene>
<feature type="transmembrane region" description="Helical" evidence="1">
    <location>
        <begin position="60"/>
        <end position="80"/>
    </location>
</feature>
<proteinExistence type="predicted"/>
<name>A0A9X2GE88_9ACTN</name>
<protein>
    <recommendedName>
        <fullName evidence="4">ABC transporter permease</fullName>
    </recommendedName>
</protein>
<dbReference type="EMBL" id="JAMZEB010000002">
    <property type="protein sequence ID" value="MCP2356145.1"/>
    <property type="molecule type" value="Genomic_DNA"/>
</dbReference>
<feature type="transmembrane region" description="Helical" evidence="1">
    <location>
        <begin position="101"/>
        <end position="126"/>
    </location>
</feature>
<dbReference type="AlphaFoldDB" id="A0A9X2GE88"/>
<evidence type="ECO:0008006" key="4">
    <source>
        <dbReference type="Google" id="ProtNLM"/>
    </source>
</evidence>
<comment type="caution">
    <text evidence="2">The sequence shown here is derived from an EMBL/GenBank/DDBJ whole genome shotgun (WGS) entry which is preliminary data.</text>
</comment>
<feature type="transmembrane region" description="Helical" evidence="1">
    <location>
        <begin position="207"/>
        <end position="224"/>
    </location>
</feature>
<evidence type="ECO:0000313" key="3">
    <source>
        <dbReference type="Proteomes" id="UP001139648"/>
    </source>
</evidence>
<keyword evidence="1" id="KW-1133">Transmembrane helix</keyword>
<dbReference type="Proteomes" id="UP001139648">
    <property type="component" value="Unassembled WGS sequence"/>
</dbReference>